<dbReference type="EMBL" id="JBANQN010000003">
    <property type="protein sequence ID" value="KAK6793609.1"/>
    <property type="molecule type" value="Genomic_DNA"/>
</dbReference>
<evidence type="ECO:0000313" key="1">
    <source>
        <dbReference type="EMBL" id="KAK6793609.1"/>
    </source>
</evidence>
<dbReference type="Proteomes" id="UP001371456">
    <property type="component" value="Unassembled WGS sequence"/>
</dbReference>
<dbReference type="AlphaFoldDB" id="A0AAN8TVU1"/>
<organism evidence="1 2">
    <name type="scientific">Solanum bulbocastanum</name>
    <name type="common">Wild potato</name>
    <dbReference type="NCBI Taxonomy" id="147425"/>
    <lineage>
        <taxon>Eukaryota</taxon>
        <taxon>Viridiplantae</taxon>
        <taxon>Streptophyta</taxon>
        <taxon>Embryophyta</taxon>
        <taxon>Tracheophyta</taxon>
        <taxon>Spermatophyta</taxon>
        <taxon>Magnoliopsida</taxon>
        <taxon>eudicotyledons</taxon>
        <taxon>Gunneridae</taxon>
        <taxon>Pentapetalae</taxon>
        <taxon>asterids</taxon>
        <taxon>lamiids</taxon>
        <taxon>Solanales</taxon>
        <taxon>Solanaceae</taxon>
        <taxon>Solanoideae</taxon>
        <taxon>Solaneae</taxon>
        <taxon>Solanum</taxon>
    </lineage>
</organism>
<accession>A0AAN8TVU1</accession>
<evidence type="ECO:0000313" key="2">
    <source>
        <dbReference type="Proteomes" id="UP001371456"/>
    </source>
</evidence>
<protein>
    <submittedName>
        <fullName evidence="1">Uncharacterized protein</fullName>
    </submittedName>
</protein>
<sequence>MTRKDRNESINDKVQNQMVSQETISIEQVRMLRKQMMEMYEFWMNG</sequence>
<gene>
    <name evidence="1" type="ORF">RDI58_007062</name>
</gene>
<comment type="caution">
    <text evidence="1">The sequence shown here is derived from an EMBL/GenBank/DDBJ whole genome shotgun (WGS) entry which is preliminary data.</text>
</comment>
<proteinExistence type="predicted"/>
<reference evidence="1 2" key="1">
    <citation type="submission" date="2024-02" db="EMBL/GenBank/DDBJ databases">
        <title>de novo genome assembly of Solanum bulbocastanum strain 11H21.</title>
        <authorList>
            <person name="Hosaka A.J."/>
        </authorList>
    </citation>
    <scope>NUCLEOTIDE SEQUENCE [LARGE SCALE GENOMIC DNA]</scope>
    <source>
        <tissue evidence="1">Young leaves</tissue>
    </source>
</reference>
<name>A0AAN8TVU1_SOLBU</name>
<keyword evidence="2" id="KW-1185">Reference proteome</keyword>